<evidence type="ECO:0000256" key="2">
    <source>
        <dbReference type="ARBA" id="ARBA00023125"/>
    </source>
</evidence>
<proteinExistence type="inferred from homology"/>
<keyword evidence="5" id="KW-1185">Reference proteome</keyword>
<dbReference type="GO" id="GO:0030527">
    <property type="term" value="F:structural constituent of chromatin"/>
    <property type="evidence" value="ECO:0007669"/>
    <property type="project" value="InterPro"/>
</dbReference>
<dbReference type="HOGENOM" id="CLU_105066_3_3_14"/>
<dbReference type="InterPro" id="IPR000119">
    <property type="entry name" value="Hist_DNA-bd"/>
</dbReference>
<dbReference type="GO" id="GO:0030261">
    <property type="term" value="P:chromosome condensation"/>
    <property type="evidence" value="ECO:0007669"/>
    <property type="project" value="UniProtKB-KW"/>
</dbReference>
<dbReference type="InterPro" id="IPR010992">
    <property type="entry name" value="IHF-like_DNA-bd_dom_sf"/>
</dbReference>
<gene>
    <name evidence="4" type="ordered locus">MBIO_0531</name>
</gene>
<name>C4XF74_MYCFP</name>
<reference evidence="4 5" key="1">
    <citation type="journal article" date="2009" name="Curr. Microbiol.">
        <title>Molecular cloning and expression of a novel cholinephosphotransferase involved in glycoglycerophospholipid biosynthesis of Mycoplasma fermentans.</title>
        <authorList>
            <person name="Ishida N."/>
            <person name="Irikura D."/>
            <person name="Matsuda K."/>
            <person name="Sato S."/>
            <person name="Asano K."/>
        </authorList>
    </citation>
    <scope>NUCLEOTIDE SEQUENCE [LARGE SCALE GENOMIC DNA]</scope>
    <source>
        <strain evidence="5">ATCC 19989 / NBRC 14854 / NCTC 10117 / PG18</strain>
    </source>
</reference>
<dbReference type="GO" id="GO:0003677">
    <property type="term" value="F:DNA binding"/>
    <property type="evidence" value="ECO:0007669"/>
    <property type="project" value="UniProtKB-KW"/>
</dbReference>
<evidence type="ECO:0000256" key="1">
    <source>
        <dbReference type="ARBA" id="ARBA00023067"/>
    </source>
</evidence>
<dbReference type="CDD" id="cd00591">
    <property type="entry name" value="HU_IHF"/>
    <property type="match status" value="1"/>
</dbReference>
<dbReference type="eggNOG" id="COG0776">
    <property type="taxonomic scope" value="Bacteria"/>
</dbReference>
<organism evidence="4 5">
    <name type="scientific">Mycoplasmopsis fermentans (strain ATCC 19989 / NBRC 14854 / NCTC 10117 / PG18)</name>
    <name type="common">Mycoplasma fermentans</name>
    <dbReference type="NCBI Taxonomy" id="496833"/>
    <lineage>
        <taxon>Bacteria</taxon>
        <taxon>Bacillati</taxon>
        <taxon>Mycoplasmatota</taxon>
        <taxon>Mycoplasmoidales</taxon>
        <taxon>Metamycoplasmataceae</taxon>
        <taxon>Mycoplasmopsis</taxon>
    </lineage>
</organism>
<comment type="similarity">
    <text evidence="3">Belongs to the bacterial histone-like protein family.</text>
</comment>
<evidence type="ECO:0000313" key="4">
    <source>
        <dbReference type="EMBL" id="BAH69796.1"/>
    </source>
</evidence>
<evidence type="ECO:0008006" key="6">
    <source>
        <dbReference type="Google" id="ProtNLM"/>
    </source>
</evidence>
<dbReference type="Pfam" id="PF00216">
    <property type="entry name" value="Bac_DNA_binding"/>
    <property type="match status" value="1"/>
</dbReference>
<dbReference type="PATRIC" id="fig|496833.3.peg.117"/>
<sequence>MNQERKIMTKKEFVQKIAEMLEVPVRVADQYFDAFLFVLKEQLIAEDKVQLSDLGTFETKIRRGRETINPFTNEPIQVPEKRVVKFTPSKYLRDIVNF</sequence>
<dbReference type="SMART" id="SM00411">
    <property type="entry name" value="BHL"/>
    <property type="match status" value="1"/>
</dbReference>
<dbReference type="SUPFAM" id="SSF47729">
    <property type="entry name" value="IHF-like DNA-binding proteins"/>
    <property type="match status" value="1"/>
</dbReference>
<dbReference type="KEGG" id="mfp:MBIO_0531"/>
<protein>
    <recommendedName>
        <fullName evidence="6">DNA-binding protein HU</fullName>
    </recommendedName>
</protein>
<evidence type="ECO:0000256" key="3">
    <source>
        <dbReference type="RuleBase" id="RU003939"/>
    </source>
</evidence>
<dbReference type="AlphaFoldDB" id="C4XF74"/>
<keyword evidence="2" id="KW-0238">DNA-binding</keyword>
<accession>C4XF74</accession>
<dbReference type="PRINTS" id="PR01727">
    <property type="entry name" value="DNABINDINGHU"/>
</dbReference>
<dbReference type="EMBL" id="AP009608">
    <property type="protein sequence ID" value="BAH69796.1"/>
    <property type="molecule type" value="Genomic_DNA"/>
</dbReference>
<dbReference type="Gene3D" id="4.10.520.10">
    <property type="entry name" value="IHF-like DNA-binding proteins"/>
    <property type="match status" value="1"/>
</dbReference>
<dbReference type="RefSeq" id="WP_015511021.1">
    <property type="nucleotide sequence ID" value="NC_021002.1"/>
</dbReference>
<dbReference type="GO" id="GO:0005829">
    <property type="term" value="C:cytosol"/>
    <property type="evidence" value="ECO:0007669"/>
    <property type="project" value="TreeGrafter"/>
</dbReference>
<dbReference type="PANTHER" id="PTHR33175">
    <property type="entry name" value="DNA-BINDING PROTEIN HU"/>
    <property type="match status" value="1"/>
</dbReference>
<keyword evidence="1" id="KW-0226">DNA condensation</keyword>
<evidence type="ECO:0000313" key="5">
    <source>
        <dbReference type="Proteomes" id="UP000006810"/>
    </source>
</evidence>
<dbReference type="PANTHER" id="PTHR33175:SF3">
    <property type="entry name" value="DNA-BINDING PROTEIN HU-BETA"/>
    <property type="match status" value="1"/>
</dbReference>
<dbReference type="Proteomes" id="UP000006810">
    <property type="component" value="Chromosome"/>
</dbReference>